<dbReference type="PANTHER" id="PTHR42110:SF1">
    <property type="entry name" value="L-ASPARAGINASE, PUTATIVE (AFU_ORTHOLOGUE AFUA_3G11890)-RELATED"/>
    <property type="match status" value="1"/>
</dbReference>
<dbReference type="EMBL" id="JAGDEL010000009">
    <property type="protein sequence ID" value="MBO1512764.1"/>
    <property type="molecule type" value="Genomic_DNA"/>
</dbReference>
<evidence type="ECO:0000313" key="1">
    <source>
        <dbReference type="EMBL" id="MBO1512764.1"/>
    </source>
</evidence>
<gene>
    <name evidence="1" type="ORF">I7822_13895</name>
</gene>
<dbReference type="Pfam" id="PF06089">
    <property type="entry name" value="Asparaginase_II"/>
    <property type="match status" value="1"/>
</dbReference>
<proteinExistence type="predicted"/>
<dbReference type="Proteomes" id="UP000663981">
    <property type="component" value="Unassembled WGS sequence"/>
</dbReference>
<keyword evidence="2" id="KW-1185">Reference proteome</keyword>
<protein>
    <submittedName>
        <fullName evidence="1">Asparaginase</fullName>
    </submittedName>
</protein>
<comment type="caution">
    <text evidence="1">The sequence shown here is derived from an EMBL/GenBank/DDBJ whole genome shotgun (WGS) entry which is preliminary data.</text>
</comment>
<dbReference type="InterPro" id="IPR010349">
    <property type="entry name" value="Asparaginase_II"/>
</dbReference>
<reference evidence="1 2" key="1">
    <citation type="submission" date="2021-03" db="EMBL/GenBank/DDBJ databases">
        <title>Whole genome sequence of Metabacillus bambusae BG109.</title>
        <authorList>
            <person name="Jeong J.W."/>
        </authorList>
    </citation>
    <scope>NUCLEOTIDE SEQUENCE [LARGE SCALE GENOMIC DNA]</scope>
    <source>
        <strain evidence="1 2">BG109</strain>
    </source>
</reference>
<organism evidence="1 2">
    <name type="scientific">Metabacillus bambusae</name>
    <dbReference type="NCBI Taxonomy" id="2795218"/>
    <lineage>
        <taxon>Bacteria</taxon>
        <taxon>Bacillati</taxon>
        <taxon>Bacillota</taxon>
        <taxon>Bacilli</taxon>
        <taxon>Bacillales</taxon>
        <taxon>Bacillaceae</taxon>
        <taxon>Metabacillus</taxon>
    </lineage>
</organism>
<evidence type="ECO:0000313" key="2">
    <source>
        <dbReference type="Proteomes" id="UP000663981"/>
    </source>
</evidence>
<accession>A0ABS3N3I8</accession>
<name>A0ABS3N3I8_9BACI</name>
<sequence length="340" mass="38092">MEVKHMSVEVLVNDYRNGYLENIHPGHICGVNATGIIKYKVGDTEHWTFLRSALKPIQAIPAIANHIQEHFKLTNRETSLIAASHRGEELHIDELEKLLDKIGVAEEELLCHPTYPLNSRAKEALLKKNQPKRKLYHNCSGKHLGMLALAKVLGVNTEGYFELEHPVQQEILIALSSISGCSIDQIRMGVDGCGVPVYALPLKFLANTYLRFARPELICDQSIQDAVIKITSMMNEHPEIISGTNAICTSLLMDDNIVAKGGAQGVYCFGLKEEKLGFSLKVMDGSEEQWPLIVASILEQIEYKNQDTIQRLYNLSQKEIYNDNNKLVGNKKAVFKLVEV</sequence>
<dbReference type="PANTHER" id="PTHR42110">
    <property type="entry name" value="L-ASPARAGINASE, PUTATIVE (AFU_ORTHOLOGUE AFUA_3G11890)-RELATED"/>
    <property type="match status" value="1"/>
</dbReference>